<dbReference type="EMBL" id="QNRR01000004">
    <property type="protein sequence ID" value="RBP44184.1"/>
    <property type="molecule type" value="Genomic_DNA"/>
</dbReference>
<dbReference type="NCBIfam" id="TIGR02937">
    <property type="entry name" value="sigma70-ECF"/>
    <property type="match status" value="1"/>
</dbReference>
<dbReference type="GO" id="GO:0016987">
    <property type="term" value="F:sigma factor activity"/>
    <property type="evidence" value="ECO:0007669"/>
    <property type="project" value="UniProtKB-KW"/>
</dbReference>
<dbReference type="AlphaFoldDB" id="A0A366HPR5"/>
<keyword evidence="6" id="KW-1185">Reference proteome</keyword>
<keyword evidence="3" id="KW-0804">Transcription</keyword>
<proteinExistence type="predicted"/>
<dbReference type="PANTHER" id="PTHR43133">
    <property type="entry name" value="RNA POLYMERASE ECF-TYPE SIGMA FACTO"/>
    <property type="match status" value="1"/>
</dbReference>
<dbReference type="InterPro" id="IPR053812">
    <property type="entry name" value="HTH_Sigma70_ECF-like"/>
</dbReference>
<keyword evidence="2" id="KW-0731">Sigma factor</keyword>
<organism evidence="5 6">
    <name type="scientific">Roseimicrobium gellanilyticum</name>
    <dbReference type="NCBI Taxonomy" id="748857"/>
    <lineage>
        <taxon>Bacteria</taxon>
        <taxon>Pseudomonadati</taxon>
        <taxon>Verrucomicrobiota</taxon>
        <taxon>Verrucomicrobiia</taxon>
        <taxon>Verrucomicrobiales</taxon>
        <taxon>Verrucomicrobiaceae</taxon>
        <taxon>Roseimicrobium</taxon>
    </lineage>
</organism>
<dbReference type="NCBIfam" id="TIGR02999">
    <property type="entry name" value="Sig-70_X6"/>
    <property type="match status" value="1"/>
</dbReference>
<dbReference type="InterPro" id="IPR013324">
    <property type="entry name" value="RNA_pol_sigma_r3/r4-like"/>
</dbReference>
<dbReference type="Gene3D" id="1.10.10.10">
    <property type="entry name" value="Winged helix-like DNA-binding domain superfamily/Winged helix DNA-binding domain"/>
    <property type="match status" value="1"/>
</dbReference>
<gene>
    <name evidence="5" type="ORF">DES53_1043</name>
</gene>
<keyword evidence="1" id="KW-0805">Transcription regulation</keyword>
<dbReference type="RefSeq" id="WP_113958613.1">
    <property type="nucleotide sequence ID" value="NZ_QNRR01000004.1"/>
</dbReference>
<dbReference type="InterPro" id="IPR039425">
    <property type="entry name" value="RNA_pol_sigma-70-like"/>
</dbReference>
<dbReference type="Proteomes" id="UP000253426">
    <property type="component" value="Unassembled WGS sequence"/>
</dbReference>
<dbReference type="SUPFAM" id="SSF88659">
    <property type="entry name" value="Sigma3 and sigma4 domains of RNA polymerase sigma factors"/>
    <property type="match status" value="1"/>
</dbReference>
<evidence type="ECO:0000256" key="3">
    <source>
        <dbReference type="ARBA" id="ARBA00023163"/>
    </source>
</evidence>
<evidence type="ECO:0000313" key="5">
    <source>
        <dbReference type="EMBL" id="RBP44184.1"/>
    </source>
</evidence>
<dbReference type="OrthoDB" id="192047at2"/>
<protein>
    <submittedName>
        <fullName evidence="5">RNA polymerase ECF family sigma subunit</fullName>
    </submittedName>
</protein>
<dbReference type="Pfam" id="PF07638">
    <property type="entry name" value="Sigma70_ECF"/>
    <property type="match status" value="1"/>
</dbReference>
<dbReference type="InterPro" id="IPR011517">
    <property type="entry name" value="RNA_pol_sigma70_ECF-like"/>
</dbReference>
<evidence type="ECO:0000313" key="6">
    <source>
        <dbReference type="Proteomes" id="UP000253426"/>
    </source>
</evidence>
<accession>A0A366HPR5</accession>
<dbReference type="InterPro" id="IPR036388">
    <property type="entry name" value="WH-like_DNA-bd_sf"/>
</dbReference>
<name>A0A366HPR5_9BACT</name>
<feature type="domain" description="RNA polymerase sigma-70 ECF-like HTH" evidence="4">
    <location>
        <begin position="1"/>
        <end position="179"/>
    </location>
</feature>
<comment type="caution">
    <text evidence="5">The sequence shown here is derived from an EMBL/GenBank/DDBJ whole genome shotgun (WGS) entry which is preliminary data.</text>
</comment>
<reference evidence="5 6" key="1">
    <citation type="submission" date="2018-06" db="EMBL/GenBank/DDBJ databases">
        <title>Genomic Encyclopedia of Type Strains, Phase IV (KMG-IV): sequencing the most valuable type-strain genomes for metagenomic binning, comparative biology and taxonomic classification.</title>
        <authorList>
            <person name="Goeker M."/>
        </authorList>
    </citation>
    <scope>NUCLEOTIDE SEQUENCE [LARGE SCALE GENOMIC DNA]</scope>
    <source>
        <strain evidence="5 6">DSM 25532</strain>
    </source>
</reference>
<dbReference type="PANTHER" id="PTHR43133:SF39">
    <property type="entry name" value="SIMILAR TO RNA POLYMERASE SIGMA-E FACTOR"/>
    <property type="match status" value="1"/>
</dbReference>
<sequence length="181" mass="20520">MADLTLLIDAARRGEPEAADALLTQVYAELRMIARAKMAREQPGQTLQPTALVHEAWMRLGDQPFANRAHFFGAAAEAMRRILVDRARKRHAQRRGAGSEHVDVDDVEVAAPVKDEELLAVHEALDRFADVEPEKAELVKLRYFTGMTLEEVSEVLDISVPTAKRWWVYARTWLFREISEA</sequence>
<dbReference type="InterPro" id="IPR014284">
    <property type="entry name" value="RNA_pol_sigma-70_dom"/>
</dbReference>
<evidence type="ECO:0000256" key="2">
    <source>
        <dbReference type="ARBA" id="ARBA00023082"/>
    </source>
</evidence>
<dbReference type="GO" id="GO:0006352">
    <property type="term" value="P:DNA-templated transcription initiation"/>
    <property type="evidence" value="ECO:0007669"/>
    <property type="project" value="InterPro"/>
</dbReference>
<evidence type="ECO:0000256" key="1">
    <source>
        <dbReference type="ARBA" id="ARBA00023015"/>
    </source>
</evidence>
<evidence type="ECO:0000259" key="4">
    <source>
        <dbReference type="Pfam" id="PF07638"/>
    </source>
</evidence>